<dbReference type="InterPro" id="IPR012373">
    <property type="entry name" value="Ferrdict_sens_TM"/>
</dbReference>
<dbReference type="STRING" id="1477437.SAMN05444682_102255"/>
<feature type="domain" description="FecR protein" evidence="2">
    <location>
        <begin position="181"/>
        <end position="276"/>
    </location>
</feature>
<protein>
    <submittedName>
        <fullName evidence="4">FecR family protein</fullName>
    </submittedName>
</protein>
<dbReference type="Gene3D" id="2.60.120.1440">
    <property type="match status" value="1"/>
</dbReference>
<evidence type="ECO:0000313" key="4">
    <source>
        <dbReference type="EMBL" id="SFI08709.1"/>
    </source>
</evidence>
<dbReference type="Pfam" id="PF16344">
    <property type="entry name" value="FecR_C"/>
    <property type="match status" value="1"/>
</dbReference>
<feature type="transmembrane region" description="Helical" evidence="1">
    <location>
        <begin position="85"/>
        <end position="103"/>
    </location>
</feature>
<gene>
    <name evidence="4" type="ORF">SAMN05444682_102255</name>
</gene>
<keyword evidence="1" id="KW-0812">Transmembrane</keyword>
<feature type="domain" description="Protein FecR C-terminal" evidence="3">
    <location>
        <begin position="326"/>
        <end position="393"/>
    </location>
</feature>
<dbReference type="RefSeq" id="WP_090624975.1">
    <property type="nucleotide sequence ID" value="NZ_FOQO01000002.1"/>
</dbReference>
<dbReference type="InterPro" id="IPR032508">
    <property type="entry name" value="FecR_C"/>
</dbReference>
<organism evidence="4 5">
    <name type="scientific">Parapedobacter indicus</name>
    <dbReference type="NCBI Taxonomy" id="1477437"/>
    <lineage>
        <taxon>Bacteria</taxon>
        <taxon>Pseudomonadati</taxon>
        <taxon>Bacteroidota</taxon>
        <taxon>Sphingobacteriia</taxon>
        <taxon>Sphingobacteriales</taxon>
        <taxon>Sphingobacteriaceae</taxon>
        <taxon>Parapedobacter</taxon>
    </lineage>
</organism>
<dbReference type="InterPro" id="IPR006860">
    <property type="entry name" value="FecR"/>
</dbReference>
<keyword evidence="5" id="KW-1185">Reference proteome</keyword>
<evidence type="ECO:0000313" key="5">
    <source>
        <dbReference type="Proteomes" id="UP000198670"/>
    </source>
</evidence>
<dbReference type="GO" id="GO:0016989">
    <property type="term" value="F:sigma factor antagonist activity"/>
    <property type="evidence" value="ECO:0007669"/>
    <property type="project" value="TreeGrafter"/>
</dbReference>
<dbReference type="Proteomes" id="UP000198670">
    <property type="component" value="Unassembled WGS sequence"/>
</dbReference>
<dbReference type="AlphaFoldDB" id="A0A1I3FBZ1"/>
<keyword evidence="1" id="KW-0472">Membrane</keyword>
<accession>A0A1I3FBZ1</accession>
<dbReference type="PANTHER" id="PTHR30273">
    <property type="entry name" value="PERIPLASMIC SIGNAL SENSOR AND SIGMA FACTOR ACTIVATOR FECR-RELATED"/>
    <property type="match status" value="1"/>
</dbReference>
<dbReference type="EMBL" id="FOQO01000002">
    <property type="protein sequence ID" value="SFI08709.1"/>
    <property type="molecule type" value="Genomic_DNA"/>
</dbReference>
<name>A0A1I3FBZ1_9SPHI</name>
<sequence>MEKDRLQKLVVKYTSGHIDTSELTELFEYVVANGDSPDMQSLLSELLETTVADDRLRLDADSLYQRITHAYEAAHRRKSLHRLQWWYGAAAVLLVAAGVWIFGSNMLSDGDTSDAMEIRTVTTAPTDKPLLRLADGRTIYLDSVINGVLASEDGMQISFHNDAIYYTDTSTAPSSQRLENTIVTPKGRQYQVVLPDGSRLWLNAASTVTYPVRFNRDQREITIRGEVYLEVERAADWPFVVHTETQRIEVLGTKFNVSAYPDDLTTLTTLVEGRVKVSMTGTVNANSQNSLVLKPGQQVVSSENDALLRMNRVDPEEIISWKDNLFVFSNEEISDVMKKVSRWYDVEVEYKDGMAGKRIGGDIPRFDRVEELMEALEYTGLLRYEQKGGVIVIMK</sequence>
<dbReference type="Pfam" id="PF04773">
    <property type="entry name" value="FecR"/>
    <property type="match status" value="1"/>
</dbReference>
<evidence type="ECO:0000259" key="3">
    <source>
        <dbReference type="Pfam" id="PF16344"/>
    </source>
</evidence>
<reference evidence="4 5" key="1">
    <citation type="submission" date="2016-10" db="EMBL/GenBank/DDBJ databases">
        <authorList>
            <person name="de Groot N.N."/>
        </authorList>
    </citation>
    <scope>NUCLEOTIDE SEQUENCE [LARGE SCALE GENOMIC DNA]</scope>
    <source>
        <strain evidence="4 5">RK1</strain>
    </source>
</reference>
<keyword evidence="1" id="KW-1133">Transmembrane helix</keyword>
<dbReference type="Gene3D" id="3.55.50.30">
    <property type="match status" value="1"/>
</dbReference>
<dbReference type="OrthoDB" id="1099963at2"/>
<evidence type="ECO:0000256" key="1">
    <source>
        <dbReference type="SAM" id="Phobius"/>
    </source>
</evidence>
<evidence type="ECO:0000259" key="2">
    <source>
        <dbReference type="Pfam" id="PF04773"/>
    </source>
</evidence>
<proteinExistence type="predicted"/>
<dbReference type="PANTHER" id="PTHR30273:SF2">
    <property type="entry name" value="PROTEIN FECR"/>
    <property type="match status" value="1"/>
</dbReference>